<organism evidence="3 4">
    <name type="scientific">Bizionia sediminis</name>
    <dbReference type="NCBI Taxonomy" id="1737064"/>
    <lineage>
        <taxon>Bacteria</taxon>
        <taxon>Pseudomonadati</taxon>
        <taxon>Bacteroidota</taxon>
        <taxon>Flavobacteriia</taxon>
        <taxon>Flavobacteriales</taxon>
        <taxon>Flavobacteriaceae</taxon>
        <taxon>Bizionia</taxon>
    </lineage>
</organism>
<dbReference type="SMART" id="SM00014">
    <property type="entry name" value="acidPPc"/>
    <property type="match status" value="1"/>
</dbReference>
<keyword evidence="4" id="KW-1185">Reference proteome</keyword>
<dbReference type="EMBL" id="JBHULS010000001">
    <property type="protein sequence ID" value="MFD2550372.1"/>
    <property type="molecule type" value="Genomic_DNA"/>
</dbReference>
<evidence type="ECO:0000313" key="4">
    <source>
        <dbReference type="Proteomes" id="UP001597472"/>
    </source>
</evidence>
<dbReference type="InterPro" id="IPR036938">
    <property type="entry name" value="PAP2/HPO_sf"/>
</dbReference>
<comment type="caution">
    <text evidence="3">The sequence shown here is derived from an EMBL/GenBank/DDBJ whole genome shotgun (WGS) entry which is preliminary data.</text>
</comment>
<keyword evidence="1" id="KW-0472">Membrane</keyword>
<keyword evidence="1" id="KW-0812">Transmembrane</keyword>
<name>A0ABW5KNK5_9FLAO</name>
<feature type="domain" description="Phosphatidic acid phosphatase type 2/haloperoxidase" evidence="2">
    <location>
        <begin position="60"/>
        <end position="178"/>
    </location>
</feature>
<feature type="transmembrane region" description="Helical" evidence="1">
    <location>
        <begin position="161"/>
        <end position="180"/>
    </location>
</feature>
<evidence type="ECO:0000259" key="2">
    <source>
        <dbReference type="SMART" id="SM00014"/>
    </source>
</evidence>
<dbReference type="PANTHER" id="PTHR14969">
    <property type="entry name" value="SPHINGOSINE-1-PHOSPHATE PHOSPHOHYDROLASE"/>
    <property type="match status" value="1"/>
</dbReference>
<gene>
    <name evidence="3" type="ORF">ACFSQP_00960</name>
</gene>
<protein>
    <submittedName>
        <fullName evidence="3">Phosphatase PAP2 family protein</fullName>
    </submittedName>
</protein>
<dbReference type="SUPFAM" id="SSF48317">
    <property type="entry name" value="Acid phosphatase/Vanadium-dependent haloperoxidase"/>
    <property type="match status" value="1"/>
</dbReference>
<evidence type="ECO:0000313" key="3">
    <source>
        <dbReference type="EMBL" id="MFD2550372.1"/>
    </source>
</evidence>
<evidence type="ECO:0000256" key="1">
    <source>
        <dbReference type="SAM" id="Phobius"/>
    </source>
</evidence>
<proteinExistence type="predicted"/>
<feature type="transmembrane region" description="Helical" evidence="1">
    <location>
        <begin position="56"/>
        <end position="78"/>
    </location>
</feature>
<feature type="transmembrane region" description="Helical" evidence="1">
    <location>
        <begin position="109"/>
        <end position="130"/>
    </location>
</feature>
<dbReference type="Gene3D" id="1.20.144.10">
    <property type="entry name" value="Phosphatidic acid phosphatase type 2/haloperoxidase"/>
    <property type="match status" value="1"/>
</dbReference>
<accession>A0ABW5KNK5</accession>
<dbReference type="Pfam" id="PF01569">
    <property type="entry name" value="PAP2"/>
    <property type="match status" value="1"/>
</dbReference>
<dbReference type="Proteomes" id="UP001597472">
    <property type="component" value="Unassembled WGS sequence"/>
</dbReference>
<feature type="transmembrane region" description="Helical" evidence="1">
    <location>
        <begin position="28"/>
        <end position="49"/>
    </location>
</feature>
<sequence length="191" mass="22317">MIEQLAQLDTELFLYLNNLGVPSWDGFWMFYTYKFNWIPFYAVLLYAIYKTRTPKLFLLTIVLIVLMVLFTDQVTNLFKKVLVMRLRPCHDPALEGLMRVVKPHCGGQFGFFSGHASNSMAVAVFSGLLLRFKYQYLIFFMLFWSAVMGYSRIYIGVHYPLDVLCGWTFGALSGFMFYKLDGYLQNKYKTV</sequence>
<reference evidence="4" key="1">
    <citation type="journal article" date="2019" name="Int. J. Syst. Evol. Microbiol.">
        <title>The Global Catalogue of Microorganisms (GCM) 10K type strain sequencing project: providing services to taxonomists for standard genome sequencing and annotation.</title>
        <authorList>
            <consortium name="The Broad Institute Genomics Platform"/>
            <consortium name="The Broad Institute Genome Sequencing Center for Infectious Disease"/>
            <person name="Wu L."/>
            <person name="Ma J."/>
        </authorList>
    </citation>
    <scope>NUCLEOTIDE SEQUENCE [LARGE SCALE GENOMIC DNA]</scope>
    <source>
        <strain evidence="4">KCTC 42587</strain>
    </source>
</reference>
<keyword evidence="1" id="KW-1133">Transmembrane helix</keyword>
<dbReference type="RefSeq" id="WP_376891118.1">
    <property type="nucleotide sequence ID" value="NZ_JBHULS010000001.1"/>
</dbReference>
<dbReference type="CDD" id="cd03395">
    <property type="entry name" value="PAP2_like_4"/>
    <property type="match status" value="1"/>
</dbReference>
<dbReference type="InterPro" id="IPR000326">
    <property type="entry name" value="PAP2/HPO"/>
</dbReference>
<dbReference type="PANTHER" id="PTHR14969:SF13">
    <property type="entry name" value="AT30094P"/>
    <property type="match status" value="1"/>
</dbReference>
<feature type="transmembrane region" description="Helical" evidence="1">
    <location>
        <begin position="137"/>
        <end position="155"/>
    </location>
</feature>